<dbReference type="InterPro" id="IPR020539">
    <property type="entry name" value="RNase_P_CS"/>
</dbReference>
<protein>
    <recommendedName>
        <fullName evidence="7 8">Ribonuclease P protein component</fullName>
        <shortName evidence="7">RNase P protein</shortName>
        <shortName evidence="7">RNaseP protein</shortName>
        <ecNumber evidence="7 8">3.1.26.5</ecNumber>
    </recommendedName>
    <alternativeName>
        <fullName evidence="7">Protein C5</fullName>
    </alternativeName>
</protein>
<comment type="catalytic activity">
    <reaction evidence="7">
        <text>Endonucleolytic cleavage of RNA, removing 5'-extranucleotides from tRNA precursor.</text>
        <dbReference type="EC" id="3.1.26.5"/>
    </reaction>
</comment>
<accession>A0A023X7N5</accession>
<dbReference type="GO" id="GO:0030677">
    <property type="term" value="C:ribonuclease P complex"/>
    <property type="evidence" value="ECO:0007669"/>
    <property type="project" value="TreeGrafter"/>
</dbReference>
<dbReference type="HAMAP" id="MF_00227">
    <property type="entry name" value="RNase_P"/>
    <property type="match status" value="1"/>
</dbReference>
<sequence length="112" mass="12663">MSRLGRSRITDSPDFDRAYRSGSAYRGRLFSIHAFENEMEHPRLGLSVSKKVGNAVVRNLVRRRLREIFNACLAEIPKNYDLVVSARPGASEASYGELEAEFRKAIARLFSS</sequence>
<evidence type="ECO:0000256" key="5">
    <source>
        <dbReference type="ARBA" id="ARBA00022801"/>
    </source>
</evidence>
<proteinExistence type="inferred from homology"/>
<dbReference type="EC" id="3.1.26.5" evidence="7 8"/>
<evidence type="ECO:0000256" key="2">
    <source>
        <dbReference type="ARBA" id="ARBA00022694"/>
    </source>
</evidence>
<dbReference type="EMBL" id="CP007514">
    <property type="protein sequence ID" value="AHY48054.1"/>
    <property type="molecule type" value="Genomic_DNA"/>
</dbReference>
<evidence type="ECO:0000256" key="4">
    <source>
        <dbReference type="ARBA" id="ARBA00022759"/>
    </source>
</evidence>
<keyword evidence="11" id="KW-1185">Reference proteome</keyword>
<dbReference type="GO" id="GO:0000049">
    <property type="term" value="F:tRNA binding"/>
    <property type="evidence" value="ECO:0007669"/>
    <property type="project" value="UniProtKB-UniRule"/>
</dbReference>
<dbReference type="InterPro" id="IPR020568">
    <property type="entry name" value="Ribosomal_Su5_D2-typ_SF"/>
</dbReference>
<dbReference type="STRING" id="42256.RradSPS_2771"/>
<reference evidence="10" key="2">
    <citation type="submission" date="2023-11" db="EMBL/GenBank/DDBJ databases">
        <title>MicrobeMod: A computational toolkit for identifying prokaryotic methylation and restriction-modification with nanopore sequencing.</title>
        <authorList>
            <person name="Crits-Christoph A."/>
            <person name="Kang S.C."/>
            <person name="Lee H."/>
            <person name="Ostrov N."/>
        </authorList>
    </citation>
    <scope>NUCLEOTIDE SEQUENCE</scope>
    <source>
        <strain evidence="10">ATCC 51242</strain>
    </source>
</reference>
<evidence type="ECO:0000256" key="8">
    <source>
        <dbReference type="NCBIfam" id="TIGR00188"/>
    </source>
</evidence>
<evidence type="ECO:0000256" key="1">
    <source>
        <dbReference type="ARBA" id="ARBA00002663"/>
    </source>
</evidence>
<evidence type="ECO:0000313" key="9">
    <source>
        <dbReference type="EMBL" id="AHY48054.1"/>
    </source>
</evidence>
<keyword evidence="6 7" id="KW-0694">RNA-binding</keyword>
<dbReference type="RefSeq" id="WP_038683402.1">
    <property type="nucleotide sequence ID" value="NZ_CP007514.1"/>
</dbReference>
<dbReference type="PATRIC" id="fig|42256.3.peg.2823"/>
<keyword evidence="5 7" id="KW-0378">Hydrolase</keyword>
<evidence type="ECO:0000256" key="7">
    <source>
        <dbReference type="HAMAP-Rule" id="MF_00227"/>
    </source>
</evidence>
<evidence type="ECO:0000313" key="11">
    <source>
        <dbReference type="Proteomes" id="UP000025229"/>
    </source>
</evidence>
<dbReference type="InterPro" id="IPR014721">
    <property type="entry name" value="Ribsml_uS5_D2-typ_fold_subgr"/>
</dbReference>
<dbReference type="HOGENOM" id="CLU_117179_9_0_11"/>
<comment type="function">
    <text evidence="1 7">RNaseP catalyzes the removal of the 5'-leader sequence from pre-tRNA to produce the mature 5'-terminus. It can also cleave other RNA substrates such as 4.5S RNA. The protein component plays an auxiliary but essential role in vivo by binding to the 5'-leader sequence and broadening the substrate specificity of the ribozyme.</text>
</comment>
<keyword evidence="2 7" id="KW-0819">tRNA processing</keyword>
<dbReference type="GO" id="GO:0042781">
    <property type="term" value="F:3'-tRNA processing endoribonuclease activity"/>
    <property type="evidence" value="ECO:0007669"/>
    <property type="project" value="TreeGrafter"/>
</dbReference>
<dbReference type="PANTHER" id="PTHR33992:SF1">
    <property type="entry name" value="RIBONUCLEASE P PROTEIN COMPONENT"/>
    <property type="match status" value="1"/>
</dbReference>
<reference evidence="9 11" key="1">
    <citation type="submission" date="2014-03" db="EMBL/GenBank/DDBJ databases">
        <title>Complete genome sequence of the Radio-Resistant Rubrobacter radiotolerans RSPS-4.</title>
        <authorList>
            <person name="Egas C.C."/>
            <person name="Barroso C.C."/>
            <person name="Froufe H.J.C."/>
            <person name="Pacheco J.J."/>
            <person name="Albuquerque L.L."/>
            <person name="da Costa M.M.S."/>
        </authorList>
    </citation>
    <scope>NUCLEOTIDE SEQUENCE [LARGE SCALE GENOMIC DNA]</scope>
    <source>
        <strain evidence="9 11">RSPS-4</strain>
    </source>
</reference>
<dbReference type="NCBIfam" id="TIGR00188">
    <property type="entry name" value="rnpA"/>
    <property type="match status" value="1"/>
</dbReference>
<dbReference type="Proteomes" id="UP000025229">
    <property type="component" value="Chromosome"/>
</dbReference>
<dbReference type="Proteomes" id="UP001281130">
    <property type="component" value="Unassembled WGS sequence"/>
</dbReference>
<dbReference type="AlphaFoldDB" id="A0A023X7N5"/>
<dbReference type="SUPFAM" id="SSF54211">
    <property type="entry name" value="Ribosomal protein S5 domain 2-like"/>
    <property type="match status" value="1"/>
</dbReference>
<gene>
    <name evidence="7 10" type="primary">rnpA</name>
    <name evidence="9" type="ORF">RradSPS_2771</name>
    <name evidence="10" type="ORF">SIL72_01490</name>
</gene>
<dbReference type="Pfam" id="PF00825">
    <property type="entry name" value="Ribonuclease_P"/>
    <property type="match status" value="1"/>
</dbReference>
<dbReference type="GO" id="GO:0001682">
    <property type="term" value="P:tRNA 5'-leader removal"/>
    <property type="evidence" value="ECO:0007669"/>
    <property type="project" value="UniProtKB-UniRule"/>
</dbReference>
<organism evidence="9 11">
    <name type="scientific">Rubrobacter radiotolerans</name>
    <name type="common">Arthrobacter radiotolerans</name>
    <dbReference type="NCBI Taxonomy" id="42256"/>
    <lineage>
        <taxon>Bacteria</taxon>
        <taxon>Bacillati</taxon>
        <taxon>Actinomycetota</taxon>
        <taxon>Rubrobacteria</taxon>
        <taxon>Rubrobacterales</taxon>
        <taxon>Rubrobacteraceae</taxon>
        <taxon>Rubrobacter</taxon>
    </lineage>
</organism>
<dbReference type="Gene3D" id="3.30.230.10">
    <property type="match status" value="1"/>
</dbReference>
<dbReference type="PROSITE" id="PS00648">
    <property type="entry name" value="RIBONUCLEASE_P"/>
    <property type="match status" value="1"/>
</dbReference>
<dbReference type="InterPro" id="IPR000100">
    <property type="entry name" value="RNase_P"/>
</dbReference>
<dbReference type="KEGG" id="rrd:RradSPS_2771"/>
<comment type="subunit">
    <text evidence="7">Consists of a catalytic RNA component (M1 or rnpB) and a protein subunit.</text>
</comment>
<dbReference type="eggNOG" id="COG0594">
    <property type="taxonomic scope" value="Bacteria"/>
</dbReference>
<name>A0A023X7N5_RUBRA</name>
<evidence type="ECO:0000256" key="6">
    <source>
        <dbReference type="ARBA" id="ARBA00022884"/>
    </source>
</evidence>
<dbReference type="GO" id="GO:0004526">
    <property type="term" value="F:ribonuclease P activity"/>
    <property type="evidence" value="ECO:0007669"/>
    <property type="project" value="UniProtKB-UniRule"/>
</dbReference>
<keyword evidence="4 7" id="KW-0255">Endonuclease</keyword>
<comment type="similarity">
    <text evidence="7">Belongs to the RnpA family.</text>
</comment>
<keyword evidence="3 7" id="KW-0540">Nuclease</keyword>
<dbReference type="PANTHER" id="PTHR33992">
    <property type="entry name" value="RIBONUCLEASE P PROTEIN COMPONENT"/>
    <property type="match status" value="1"/>
</dbReference>
<evidence type="ECO:0000256" key="3">
    <source>
        <dbReference type="ARBA" id="ARBA00022722"/>
    </source>
</evidence>
<dbReference type="EMBL" id="JAWXXX010000001">
    <property type="protein sequence ID" value="MDX5892693.1"/>
    <property type="molecule type" value="Genomic_DNA"/>
</dbReference>
<evidence type="ECO:0000313" key="10">
    <source>
        <dbReference type="EMBL" id="MDX5892693.1"/>
    </source>
</evidence>